<evidence type="ECO:0000313" key="2">
    <source>
        <dbReference type="EMBL" id="PZQ79189.1"/>
    </source>
</evidence>
<keyword evidence="1" id="KW-0812">Transmembrane</keyword>
<keyword evidence="1" id="KW-0472">Membrane</keyword>
<comment type="caution">
    <text evidence="2">The sequence shown here is derived from an EMBL/GenBank/DDBJ whole genome shotgun (WGS) entry which is preliminary data.</text>
</comment>
<dbReference type="AlphaFoldDB" id="A0A2W5QS45"/>
<evidence type="ECO:0000313" key="3">
    <source>
        <dbReference type="Proteomes" id="UP000248887"/>
    </source>
</evidence>
<evidence type="ECO:0000256" key="1">
    <source>
        <dbReference type="SAM" id="Phobius"/>
    </source>
</evidence>
<protein>
    <submittedName>
        <fullName evidence="2">DUF2628 domain-containing protein</fullName>
    </submittedName>
</protein>
<proteinExistence type="predicted"/>
<accession>A0A2W5QS45</accession>
<dbReference type="EMBL" id="QFQD01000098">
    <property type="protein sequence ID" value="PZQ79189.1"/>
    <property type="molecule type" value="Genomic_DNA"/>
</dbReference>
<keyword evidence="1" id="KW-1133">Transmembrane helix</keyword>
<reference evidence="2 3" key="1">
    <citation type="submission" date="2017-08" db="EMBL/GenBank/DDBJ databases">
        <title>Infants hospitalized years apart are colonized by the same room-sourced microbial strains.</title>
        <authorList>
            <person name="Brooks B."/>
            <person name="Olm M.R."/>
            <person name="Firek B.A."/>
            <person name="Baker R."/>
            <person name="Thomas B.C."/>
            <person name="Morowitz M.J."/>
            <person name="Banfield J.F."/>
        </authorList>
    </citation>
    <scope>NUCLEOTIDE SEQUENCE [LARGE SCALE GENOMIC DNA]</scope>
    <source>
        <strain evidence="2">S2_005_001_R2_27</strain>
    </source>
</reference>
<organism evidence="2 3">
    <name type="scientific">Ancylobacter novellus</name>
    <name type="common">Thiobacillus novellus</name>
    <dbReference type="NCBI Taxonomy" id="921"/>
    <lineage>
        <taxon>Bacteria</taxon>
        <taxon>Pseudomonadati</taxon>
        <taxon>Pseudomonadota</taxon>
        <taxon>Alphaproteobacteria</taxon>
        <taxon>Hyphomicrobiales</taxon>
        <taxon>Xanthobacteraceae</taxon>
        <taxon>Ancylobacter</taxon>
    </lineage>
</organism>
<feature type="transmembrane region" description="Helical" evidence="1">
    <location>
        <begin position="49"/>
        <end position="70"/>
    </location>
</feature>
<dbReference type="Proteomes" id="UP000248887">
    <property type="component" value="Unassembled WGS sequence"/>
</dbReference>
<sequence length="162" mass="17400">MAIFTVYESEEAADASSLAEWSEGVALVPERVIWTAIPFAPLVLLAHRLWLAFFGYALVQGLIVGAVLWFDLTSDALVLLLLTNIAVAILLPGLRRGKLVARGYEEVGMMAAPSLEAAEQRYIEARLGGGRLRAPSSVSAGHLTRASVSERPVLGLFPEAGR</sequence>
<name>A0A2W5QS45_ANCNO</name>
<feature type="transmembrane region" description="Helical" evidence="1">
    <location>
        <begin position="76"/>
        <end position="94"/>
    </location>
</feature>
<gene>
    <name evidence="2" type="ORF">DI549_20835</name>
</gene>